<dbReference type="EMBL" id="PKUS01000023">
    <property type="protein sequence ID" value="PLW67768.1"/>
    <property type="molecule type" value="Genomic_DNA"/>
</dbReference>
<keyword evidence="1" id="KW-0732">Signal</keyword>
<keyword evidence="3" id="KW-1185">Reference proteome</keyword>
<reference evidence="2 3" key="1">
    <citation type="submission" date="2018-01" db="EMBL/GenBank/DDBJ databases">
        <title>The draft genome sequence of Halioglobus lutimaris HF004.</title>
        <authorList>
            <person name="Du Z.-J."/>
            <person name="Shi M.-J."/>
        </authorList>
    </citation>
    <scope>NUCLEOTIDE SEQUENCE [LARGE SCALE GENOMIC DNA]</scope>
    <source>
        <strain evidence="2 3">HF004</strain>
    </source>
</reference>
<evidence type="ECO:0000313" key="3">
    <source>
        <dbReference type="Proteomes" id="UP000235005"/>
    </source>
</evidence>
<name>A0A2N5WZX9_9GAMM</name>
<dbReference type="NCBIfam" id="TIGR03755">
    <property type="entry name" value="conj_TIGR03755"/>
    <property type="match status" value="1"/>
</dbReference>
<evidence type="ECO:0000256" key="1">
    <source>
        <dbReference type="SAM" id="SignalP"/>
    </source>
</evidence>
<evidence type="ECO:0000313" key="2">
    <source>
        <dbReference type="EMBL" id="PLW67768.1"/>
    </source>
</evidence>
<gene>
    <name evidence="2" type="ORF">C0039_15215</name>
</gene>
<feature type="chain" id="PRO_5014652692" evidence="1">
    <location>
        <begin position="23"/>
        <end position="439"/>
    </location>
</feature>
<dbReference type="InterPro" id="IPR021204">
    <property type="entry name" value="Integr_conj_element_PFL4711"/>
</dbReference>
<organism evidence="2 3">
    <name type="scientific">Pseudohalioglobus lutimaris</name>
    <dbReference type="NCBI Taxonomy" id="1737061"/>
    <lineage>
        <taxon>Bacteria</taxon>
        <taxon>Pseudomonadati</taxon>
        <taxon>Pseudomonadota</taxon>
        <taxon>Gammaproteobacteria</taxon>
        <taxon>Cellvibrionales</taxon>
        <taxon>Halieaceae</taxon>
        <taxon>Pseudohalioglobus</taxon>
    </lineage>
</organism>
<accession>A0A2N5WZX9</accession>
<dbReference type="AlphaFoldDB" id="A0A2N5WZX9"/>
<comment type="caution">
    <text evidence="2">The sequence shown here is derived from an EMBL/GenBank/DDBJ whole genome shotgun (WGS) entry which is preliminary data.</text>
</comment>
<proteinExistence type="predicted"/>
<dbReference type="Proteomes" id="UP000235005">
    <property type="component" value="Unassembled WGS sequence"/>
</dbReference>
<feature type="signal peptide" evidence="1">
    <location>
        <begin position="1"/>
        <end position="22"/>
    </location>
</feature>
<sequence>MKRLTLCLGILLFVLGQQQTFAVDDEFYYLLGGGEPVTRSASNRPQTFELGGSVAWNTDLMCGNFDMSLSVEEQLQGIKGSFSDLMDNVMSAATGAVASLPALVIQKVNPALYDLLQNGVLQASEEFHLAQTSCEEIVGMMDEAISHNGWESVAKGGYWGAESTAGSEILQTRTSADTAGIDAGVIWVEGAQRGGRGQAPIELVGDTVRAGYNQLLQRNPANNTSMAASCADAPICEYWPNPTAMSDWVIDVIGEKKIRTCEACDKISARPGMGLNHQLGIEQVLIATDLEALVLSNDAPTAAELEAVSGGPGMLISRRVIEAIREENEHEQMVLINRLSAEMALSRTMERAMIARRALISGMKEPNVANLQIAQEDLTPFVADLEQEIENMLFEIEVRDRVATNTAVQLLMRDKVRAQVPIVESPPASNFEEGASVTP</sequence>
<protein>
    <submittedName>
        <fullName evidence="2">Integrating conjugative element protein</fullName>
    </submittedName>
</protein>
<dbReference type="RefSeq" id="WP_101518535.1">
    <property type="nucleotide sequence ID" value="NZ_PKUS01000023.1"/>
</dbReference>